<dbReference type="AlphaFoldDB" id="A0A8J6T9Y8"/>
<proteinExistence type="predicted"/>
<evidence type="ECO:0000313" key="2">
    <source>
        <dbReference type="EMBL" id="MBC8199141.1"/>
    </source>
</evidence>
<reference evidence="2 3" key="1">
    <citation type="submission" date="2020-08" db="EMBL/GenBank/DDBJ databases">
        <title>Bridging the membrane lipid divide: bacteria of the FCB group superphylum have the potential to synthesize archaeal ether lipids.</title>
        <authorList>
            <person name="Villanueva L."/>
            <person name="Von Meijenfeldt F.A.B."/>
            <person name="Westbye A.B."/>
            <person name="Yadav S."/>
            <person name="Hopmans E.C."/>
            <person name="Dutilh B.E."/>
            <person name="Sinninghe Damste J.S."/>
        </authorList>
    </citation>
    <scope>NUCLEOTIDE SEQUENCE [LARGE SCALE GENOMIC DNA]</scope>
    <source>
        <strain evidence="2">NIOZ-UU82</strain>
    </source>
</reference>
<dbReference type="EMBL" id="JACNLL010000037">
    <property type="protein sequence ID" value="MBC8199141.1"/>
    <property type="molecule type" value="Genomic_DNA"/>
</dbReference>
<keyword evidence="1" id="KW-0812">Transmembrane</keyword>
<protein>
    <submittedName>
        <fullName evidence="2">Uncharacterized protein</fullName>
    </submittedName>
</protein>
<accession>A0A8J6T9Y8</accession>
<feature type="transmembrane region" description="Helical" evidence="1">
    <location>
        <begin position="12"/>
        <end position="30"/>
    </location>
</feature>
<comment type="caution">
    <text evidence="2">The sequence shown here is derived from an EMBL/GenBank/DDBJ whole genome shotgun (WGS) entry which is preliminary data.</text>
</comment>
<keyword evidence="1" id="KW-0472">Membrane</keyword>
<feature type="transmembrane region" description="Helical" evidence="1">
    <location>
        <begin position="194"/>
        <end position="219"/>
    </location>
</feature>
<organism evidence="2 3">
    <name type="scientific">Candidatus Desulfaltia bathyphila</name>
    <dbReference type="NCBI Taxonomy" id="2841697"/>
    <lineage>
        <taxon>Bacteria</taxon>
        <taxon>Pseudomonadati</taxon>
        <taxon>Thermodesulfobacteriota</taxon>
        <taxon>Desulfobacteria</taxon>
        <taxon>Desulfobacterales</taxon>
        <taxon>Desulfobacterales incertae sedis</taxon>
        <taxon>Candidatus Desulfaltia</taxon>
    </lineage>
</organism>
<sequence>MIAHKKEFFGGFAMLCGFVVVLVLIFSPIFKGKNGLEYLDFLYNSISKGSAYYIHKVKEETDKFIGNNVTMSLKMADEKQAQQTAMLFTEGGATADVSGAQLNVSGDLGKILANCLVDADLMYYNDGAKVSGKYGYNERQVLYNWWKALKAADKDLKKQKLFKEAKTVASVIKKTIETSYNYYKIEPQKIGDKVGIVIFSLIFYVGYTLWYGFAILFMFEGWGLKLEH</sequence>
<name>A0A8J6T9Y8_9BACT</name>
<evidence type="ECO:0000256" key="1">
    <source>
        <dbReference type="SAM" id="Phobius"/>
    </source>
</evidence>
<gene>
    <name evidence="2" type="ORF">H8E80_03725</name>
</gene>
<keyword evidence="1" id="KW-1133">Transmembrane helix</keyword>
<dbReference type="Proteomes" id="UP000603545">
    <property type="component" value="Unassembled WGS sequence"/>
</dbReference>
<evidence type="ECO:0000313" key="3">
    <source>
        <dbReference type="Proteomes" id="UP000603545"/>
    </source>
</evidence>